<dbReference type="InterPro" id="IPR001005">
    <property type="entry name" value="SANT/Myb"/>
</dbReference>
<evidence type="ECO:0000256" key="1">
    <source>
        <dbReference type="ARBA" id="ARBA00004123"/>
    </source>
</evidence>
<feature type="domain" description="Myb-like" evidence="8">
    <location>
        <begin position="77"/>
        <end position="127"/>
    </location>
</feature>
<dbReference type="SUPFAM" id="SSF46689">
    <property type="entry name" value="Homeodomain-like"/>
    <property type="match status" value="1"/>
</dbReference>
<comment type="subcellular location">
    <subcellularLocation>
        <location evidence="1">Nucleus</location>
    </subcellularLocation>
</comment>
<protein>
    <submittedName>
        <fullName evidence="10">Uncharacterized protein</fullName>
    </submittedName>
</protein>
<dbReference type="PANTHER" id="PTHR47995:SF18">
    <property type="entry name" value="TRANSCRIPTION FACTOR MYB65"/>
    <property type="match status" value="1"/>
</dbReference>
<keyword evidence="4" id="KW-0238">DNA-binding</keyword>
<evidence type="ECO:0000256" key="6">
    <source>
        <dbReference type="ARBA" id="ARBA00023242"/>
    </source>
</evidence>
<keyword evidence="2" id="KW-0677">Repeat</keyword>
<gene>
    <name evidence="10" type="ORF">KP509_13G080700</name>
</gene>
<dbReference type="InterPro" id="IPR009057">
    <property type="entry name" value="Homeodomain-like_sf"/>
</dbReference>
<reference evidence="10" key="1">
    <citation type="submission" date="2021-08" db="EMBL/GenBank/DDBJ databases">
        <title>WGS assembly of Ceratopteris richardii.</title>
        <authorList>
            <person name="Marchant D.B."/>
            <person name="Chen G."/>
            <person name="Jenkins J."/>
            <person name="Shu S."/>
            <person name="Leebens-Mack J."/>
            <person name="Grimwood J."/>
            <person name="Schmutz J."/>
            <person name="Soltis P."/>
            <person name="Soltis D."/>
            <person name="Chen Z.-H."/>
        </authorList>
    </citation>
    <scope>NUCLEOTIDE SEQUENCE</scope>
    <source>
        <strain evidence="10">Whitten #5841</strain>
        <tissue evidence="10">Leaf</tissue>
    </source>
</reference>
<feature type="region of interest" description="Disordered" evidence="7">
    <location>
        <begin position="376"/>
        <end position="407"/>
    </location>
</feature>
<dbReference type="PROSITE" id="PS50090">
    <property type="entry name" value="MYB_LIKE"/>
    <property type="match status" value="2"/>
</dbReference>
<dbReference type="PANTHER" id="PTHR47995">
    <property type="entry name" value="TRANSCRIPTION FACTOR MYB33-RELATED"/>
    <property type="match status" value="1"/>
</dbReference>
<dbReference type="SMART" id="SM00717">
    <property type="entry name" value="SANT"/>
    <property type="match status" value="2"/>
</dbReference>
<feature type="compositionally biased region" description="Low complexity" evidence="7">
    <location>
        <begin position="376"/>
        <end position="390"/>
    </location>
</feature>
<dbReference type="CDD" id="cd00167">
    <property type="entry name" value="SANT"/>
    <property type="match status" value="2"/>
</dbReference>
<name>A0A8T2TKJ4_CERRI</name>
<accession>A0A8T2TKJ4</accession>
<feature type="domain" description="HTH myb-type" evidence="9">
    <location>
        <begin position="25"/>
        <end position="76"/>
    </location>
</feature>
<evidence type="ECO:0000256" key="3">
    <source>
        <dbReference type="ARBA" id="ARBA00023015"/>
    </source>
</evidence>
<feature type="domain" description="Myb-like" evidence="8">
    <location>
        <begin position="24"/>
        <end position="76"/>
    </location>
</feature>
<dbReference type="AlphaFoldDB" id="A0A8T2TKJ4"/>
<sequence length="618" mass="67859">MESRSTRRHFQARQPPSLQQRENVPSLKKGPWTAEEDALLLAYVNQHGNGNWNSVQKFSGILRCGKSCRLRWTNHLRPHLKKCSFSREEERLIIDQHAAIGNRWSRIAAMLPGRTDNEVKNFWNTRVKRLLRAGKPLYPPDIIPMVQARLGQREPQQFVNERPANLGVVGDGRDDKSIGGKTSKFISTITQDQGTSSPGGNTRHVQINPTVSKALLTLGGQINGSSKSVQDSLFYLGNGDNTVDLGVYENSSPALRCSNEITLDSNMIRNEAGRPHQSFPTPNEVCLETGSKVDVMYASNLESSELGYHGLPSHARPPDREMSIYDISRGDISMGVNADGISKRMQNTSPTTYNFSTSVCEAPCFKVELPSVQSAESADSSSTLSSPFSRNRSHPPSEVDSFVSSSNDCSNINPERVLGMLLQQSSMSPYMFKADVVDQLLEAKVNSGSPKINEPWSSLNSNKMASNDPLSLLGGRSLTLFSDDFNGYPAVSVSSDASSFTLQASPGRGHPSSEFDEQVVPLLDIKTEDHIPGSYSDEELDMLLTFENSDGYSAVDLYSQANDAHNLYDQEAVGNPEGTEPVYGHTTSPDFEQLTEVKDSSIVWELGACPWISMPGAL</sequence>
<dbReference type="EMBL" id="CM035418">
    <property type="protein sequence ID" value="KAH7421905.1"/>
    <property type="molecule type" value="Genomic_DNA"/>
</dbReference>
<organism evidence="10 11">
    <name type="scientific">Ceratopteris richardii</name>
    <name type="common">Triangle waterfern</name>
    <dbReference type="NCBI Taxonomy" id="49495"/>
    <lineage>
        <taxon>Eukaryota</taxon>
        <taxon>Viridiplantae</taxon>
        <taxon>Streptophyta</taxon>
        <taxon>Embryophyta</taxon>
        <taxon>Tracheophyta</taxon>
        <taxon>Polypodiopsida</taxon>
        <taxon>Polypodiidae</taxon>
        <taxon>Polypodiales</taxon>
        <taxon>Pteridineae</taxon>
        <taxon>Pteridaceae</taxon>
        <taxon>Parkerioideae</taxon>
        <taxon>Ceratopteris</taxon>
    </lineage>
</organism>
<keyword evidence="3" id="KW-0805">Transcription regulation</keyword>
<feature type="compositionally biased region" description="Basic residues" evidence="7">
    <location>
        <begin position="1"/>
        <end position="11"/>
    </location>
</feature>
<dbReference type="InterPro" id="IPR017930">
    <property type="entry name" value="Myb_dom"/>
</dbReference>
<keyword evidence="5" id="KW-0804">Transcription</keyword>
<dbReference type="Gene3D" id="1.10.10.60">
    <property type="entry name" value="Homeodomain-like"/>
    <property type="match status" value="2"/>
</dbReference>
<evidence type="ECO:0000313" key="11">
    <source>
        <dbReference type="Proteomes" id="UP000825935"/>
    </source>
</evidence>
<evidence type="ECO:0000259" key="8">
    <source>
        <dbReference type="PROSITE" id="PS50090"/>
    </source>
</evidence>
<dbReference type="EMBL" id="CM035418">
    <property type="protein sequence ID" value="KAH7421908.1"/>
    <property type="molecule type" value="Genomic_DNA"/>
</dbReference>
<dbReference type="GO" id="GO:0003677">
    <property type="term" value="F:DNA binding"/>
    <property type="evidence" value="ECO:0007669"/>
    <property type="project" value="UniProtKB-KW"/>
</dbReference>
<proteinExistence type="predicted"/>
<evidence type="ECO:0000259" key="9">
    <source>
        <dbReference type="PROSITE" id="PS51294"/>
    </source>
</evidence>
<dbReference type="FunFam" id="1.10.10.60:FF:000001">
    <property type="entry name" value="MYB-related transcription factor"/>
    <property type="match status" value="1"/>
</dbReference>
<dbReference type="OrthoDB" id="2143914at2759"/>
<dbReference type="Pfam" id="PF00249">
    <property type="entry name" value="Myb_DNA-binding"/>
    <property type="match status" value="2"/>
</dbReference>
<evidence type="ECO:0000313" key="10">
    <source>
        <dbReference type="EMBL" id="KAH7421904.1"/>
    </source>
</evidence>
<comment type="caution">
    <text evidence="10">The sequence shown here is derived from an EMBL/GenBank/DDBJ whole genome shotgun (WGS) entry which is preliminary data.</text>
</comment>
<dbReference type="Proteomes" id="UP000825935">
    <property type="component" value="Chromosome 13"/>
</dbReference>
<feature type="compositionally biased region" description="Polar residues" evidence="7">
    <location>
        <begin position="14"/>
        <end position="23"/>
    </location>
</feature>
<evidence type="ECO:0000256" key="2">
    <source>
        <dbReference type="ARBA" id="ARBA00022737"/>
    </source>
</evidence>
<evidence type="ECO:0000256" key="4">
    <source>
        <dbReference type="ARBA" id="ARBA00023125"/>
    </source>
</evidence>
<dbReference type="EMBL" id="CM035418">
    <property type="protein sequence ID" value="KAH7421904.1"/>
    <property type="molecule type" value="Genomic_DNA"/>
</dbReference>
<evidence type="ECO:0000256" key="5">
    <source>
        <dbReference type="ARBA" id="ARBA00023163"/>
    </source>
</evidence>
<dbReference type="PROSITE" id="PS51294">
    <property type="entry name" value="HTH_MYB"/>
    <property type="match status" value="2"/>
</dbReference>
<keyword evidence="6" id="KW-0539">Nucleus</keyword>
<evidence type="ECO:0000256" key="7">
    <source>
        <dbReference type="SAM" id="MobiDB-lite"/>
    </source>
</evidence>
<dbReference type="GO" id="GO:0005634">
    <property type="term" value="C:nucleus"/>
    <property type="evidence" value="ECO:0007669"/>
    <property type="project" value="UniProtKB-SubCell"/>
</dbReference>
<keyword evidence="11" id="KW-1185">Reference proteome</keyword>
<feature type="region of interest" description="Disordered" evidence="7">
    <location>
        <begin position="1"/>
        <end position="29"/>
    </location>
</feature>
<feature type="domain" description="HTH myb-type" evidence="9">
    <location>
        <begin position="77"/>
        <end position="131"/>
    </location>
</feature>